<evidence type="ECO:0000313" key="8">
    <source>
        <dbReference type="EMBL" id="SFK09368.1"/>
    </source>
</evidence>
<dbReference type="PANTHER" id="PTHR10742">
    <property type="entry name" value="FLAVIN MONOAMINE OXIDASE"/>
    <property type="match status" value="1"/>
</dbReference>
<feature type="domain" description="Amine oxidase" evidence="7">
    <location>
        <begin position="35"/>
        <end position="88"/>
    </location>
</feature>
<dbReference type="SUPFAM" id="SSF51905">
    <property type="entry name" value="FAD/NAD(P)-binding domain"/>
    <property type="match status" value="1"/>
</dbReference>
<gene>
    <name evidence="8" type="ORF">SAMN05444581_10237</name>
</gene>
<dbReference type="Pfam" id="PF01593">
    <property type="entry name" value="Amino_oxidase"/>
    <property type="match status" value="2"/>
</dbReference>
<dbReference type="Proteomes" id="UP000198755">
    <property type="component" value="Unassembled WGS sequence"/>
</dbReference>
<dbReference type="STRING" id="1612308.SAMN05444581_10237"/>
<protein>
    <recommendedName>
        <fullName evidence="4">Tryptophan 2-monooxygenase</fullName>
        <ecNumber evidence="3">1.13.12.3</ecNumber>
    </recommendedName>
</protein>
<dbReference type="Gene3D" id="3.50.50.60">
    <property type="entry name" value="FAD/NAD(P)-binding domain"/>
    <property type="match status" value="1"/>
</dbReference>
<evidence type="ECO:0000256" key="2">
    <source>
        <dbReference type="ARBA" id="ARBA00005833"/>
    </source>
</evidence>
<evidence type="ECO:0000259" key="7">
    <source>
        <dbReference type="Pfam" id="PF01593"/>
    </source>
</evidence>
<comment type="similarity">
    <text evidence="2">Belongs to the tryptophan 2-monooxygenase family.</text>
</comment>
<name>A0A1I3WPB9_9HYPH</name>
<reference evidence="8 9" key="1">
    <citation type="submission" date="2016-10" db="EMBL/GenBank/DDBJ databases">
        <authorList>
            <person name="de Groot N.N."/>
        </authorList>
    </citation>
    <scope>NUCLEOTIDE SEQUENCE [LARGE SCALE GENOMIC DNA]</scope>
    <source>
        <strain evidence="8 9">NE2</strain>
    </source>
</reference>
<sequence>MFYTYAKGADFKMEVAVRRVSPDDFNVVVIGAGAAGLAAAAQLLACNIAVRIVEARDRIGGRAHTVMTAGFPLDLGCGWLHSADRNPWTRIASMAGFTIDNTAPGWERQSLDLGFPAKDQVDLRAAGARFRQRLEALDPGGADSPAADLLDPGCRWNPILNAESAFMSGAELDLVSAQDLKRYADSAVNWRVREGYGSVIAAYGARLPVELNCAVRLIDHRGLRVRMETSRGAITADAIIVTAPAALIASEAIRFQPALPDKVGAAAALPLGLADKLVMAIDDPQLFPADGHLLGDPARATTASYHLRPFGRPLIEGFFGGRLARDLEAGGPDAFFAFAANELASLAGESIRGKLRPVSATRWDADPFARGSYSYATPGHAGARARLGEPVGQRLYFAGEACSPDSFSTAHGAFLSGVSAAKQIIADLADAGALSSEIAPESKT</sequence>
<comment type="catalytic activity">
    <reaction evidence="6">
        <text>L-tryptophan + O2 = indole-3-acetamide + CO2 + H2O</text>
        <dbReference type="Rhea" id="RHEA:16165"/>
        <dbReference type="ChEBI" id="CHEBI:15377"/>
        <dbReference type="ChEBI" id="CHEBI:15379"/>
        <dbReference type="ChEBI" id="CHEBI:16031"/>
        <dbReference type="ChEBI" id="CHEBI:16526"/>
        <dbReference type="ChEBI" id="CHEBI:57912"/>
        <dbReference type="EC" id="1.13.12.3"/>
    </reaction>
</comment>
<dbReference type="RefSeq" id="WP_342028886.1">
    <property type="nucleotide sequence ID" value="NZ_FOSN01000002.1"/>
</dbReference>
<dbReference type="AlphaFoldDB" id="A0A1I3WPB9"/>
<dbReference type="GO" id="GO:0009851">
    <property type="term" value="P:auxin biosynthetic process"/>
    <property type="evidence" value="ECO:0007669"/>
    <property type="project" value="UniProtKB-KW"/>
</dbReference>
<evidence type="ECO:0000256" key="5">
    <source>
        <dbReference type="ARBA" id="ARBA00023070"/>
    </source>
</evidence>
<evidence type="ECO:0000256" key="1">
    <source>
        <dbReference type="ARBA" id="ARBA00004814"/>
    </source>
</evidence>
<comment type="pathway">
    <text evidence="1">Plant hormone metabolism; auxin biosynthesis.</text>
</comment>
<feature type="domain" description="Amine oxidase" evidence="7">
    <location>
        <begin position="171"/>
        <end position="425"/>
    </location>
</feature>
<dbReference type="PANTHER" id="PTHR10742:SF410">
    <property type="entry name" value="LYSINE-SPECIFIC HISTONE DEMETHYLASE 2"/>
    <property type="match status" value="1"/>
</dbReference>
<keyword evidence="9" id="KW-1185">Reference proteome</keyword>
<proteinExistence type="inferred from homology"/>
<dbReference type="InterPro" id="IPR036188">
    <property type="entry name" value="FAD/NAD-bd_sf"/>
</dbReference>
<evidence type="ECO:0000256" key="6">
    <source>
        <dbReference type="ARBA" id="ARBA00047321"/>
    </source>
</evidence>
<organism evidence="8 9">
    <name type="scientific">Methylocapsa palsarum</name>
    <dbReference type="NCBI Taxonomy" id="1612308"/>
    <lineage>
        <taxon>Bacteria</taxon>
        <taxon>Pseudomonadati</taxon>
        <taxon>Pseudomonadota</taxon>
        <taxon>Alphaproteobacteria</taxon>
        <taxon>Hyphomicrobiales</taxon>
        <taxon>Beijerinckiaceae</taxon>
        <taxon>Methylocapsa</taxon>
    </lineage>
</organism>
<evidence type="ECO:0000313" key="9">
    <source>
        <dbReference type="Proteomes" id="UP000198755"/>
    </source>
</evidence>
<evidence type="ECO:0000256" key="3">
    <source>
        <dbReference type="ARBA" id="ARBA00012535"/>
    </source>
</evidence>
<dbReference type="EMBL" id="FOSN01000002">
    <property type="protein sequence ID" value="SFK09368.1"/>
    <property type="molecule type" value="Genomic_DNA"/>
</dbReference>
<dbReference type="EC" id="1.13.12.3" evidence="3"/>
<dbReference type="InterPro" id="IPR050281">
    <property type="entry name" value="Flavin_monoamine_oxidase"/>
</dbReference>
<dbReference type="SUPFAM" id="SSF54373">
    <property type="entry name" value="FAD-linked reductases, C-terminal domain"/>
    <property type="match status" value="1"/>
</dbReference>
<keyword evidence="5" id="KW-0073">Auxin biosynthesis</keyword>
<dbReference type="InterPro" id="IPR002937">
    <property type="entry name" value="Amino_oxidase"/>
</dbReference>
<accession>A0A1I3WPB9</accession>
<dbReference type="GO" id="GO:0050361">
    <property type="term" value="F:tryptophan 2-monooxygenase activity"/>
    <property type="evidence" value="ECO:0007669"/>
    <property type="project" value="UniProtKB-EC"/>
</dbReference>
<evidence type="ECO:0000256" key="4">
    <source>
        <dbReference type="ARBA" id="ARBA00017871"/>
    </source>
</evidence>